<accession>A0A2T1NCP0</accession>
<feature type="chain" id="PRO_5015753326" description="GOLD domain-containing protein" evidence="1">
    <location>
        <begin position="18"/>
        <end position="137"/>
    </location>
</feature>
<feature type="signal peptide" evidence="1">
    <location>
        <begin position="1"/>
        <end position="17"/>
    </location>
</feature>
<dbReference type="RefSeq" id="WP_106462346.1">
    <property type="nucleotide sequence ID" value="NZ_PXOQ01000007.1"/>
</dbReference>
<keyword evidence="3" id="KW-1185">Reference proteome</keyword>
<sequence length="137" mass="15638">MKKNVLYILLCSFFALSCSVDDDSIEDYQQLLPVDNVIIPQTVEVGVAEDIIINYNRPTNCHAFNDIYYAKNTNERTVAIISTYFASNGNCSPLNANTEASFRFKAEEEGTYVFKFWQGKDDNDQDVYLTYEVEAID</sequence>
<evidence type="ECO:0000256" key="1">
    <source>
        <dbReference type="SAM" id="SignalP"/>
    </source>
</evidence>
<dbReference type="EMBL" id="PXOQ01000007">
    <property type="protein sequence ID" value="PSG90205.1"/>
    <property type="molecule type" value="Genomic_DNA"/>
</dbReference>
<name>A0A2T1NCP0_9FLAO</name>
<dbReference type="PROSITE" id="PS51257">
    <property type="entry name" value="PROKAR_LIPOPROTEIN"/>
    <property type="match status" value="1"/>
</dbReference>
<proteinExistence type="predicted"/>
<gene>
    <name evidence="2" type="ORF">C7H52_02705</name>
</gene>
<evidence type="ECO:0000313" key="3">
    <source>
        <dbReference type="Proteomes" id="UP000238426"/>
    </source>
</evidence>
<dbReference type="OrthoDB" id="893802at2"/>
<dbReference type="Proteomes" id="UP000238426">
    <property type="component" value="Unassembled WGS sequence"/>
</dbReference>
<reference evidence="2 3" key="1">
    <citation type="submission" date="2018-03" db="EMBL/GenBank/DDBJ databases">
        <title>Mesoflavibacter sp. HG37 and Mesoflavibacter sp. HG96 sp.nov., two marine bacteria isolated from seawater of Western Pacific Ocean.</title>
        <authorList>
            <person name="Cheng H."/>
            <person name="Wu Y.-H."/>
            <person name="Guo L.-L."/>
            <person name="Xu X.-W."/>
        </authorList>
    </citation>
    <scope>NUCLEOTIDE SEQUENCE [LARGE SCALE GENOMIC DNA]</scope>
    <source>
        <strain evidence="2 3">KCTC 32269</strain>
    </source>
</reference>
<comment type="caution">
    <text evidence="2">The sequence shown here is derived from an EMBL/GenBank/DDBJ whole genome shotgun (WGS) entry which is preliminary data.</text>
</comment>
<protein>
    <recommendedName>
        <fullName evidence="4">GOLD domain-containing protein</fullName>
    </recommendedName>
</protein>
<dbReference type="AlphaFoldDB" id="A0A2T1NCP0"/>
<evidence type="ECO:0000313" key="2">
    <source>
        <dbReference type="EMBL" id="PSG90205.1"/>
    </source>
</evidence>
<organism evidence="2 3">
    <name type="scientific">Aurantibacter aestuarii</name>
    <dbReference type="NCBI Taxonomy" id="1266046"/>
    <lineage>
        <taxon>Bacteria</taxon>
        <taxon>Pseudomonadati</taxon>
        <taxon>Bacteroidota</taxon>
        <taxon>Flavobacteriia</taxon>
        <taxon>Flavobacteriales</taxon>
        <taxon>Flavobacteriaceae</taxon>
        <taxon>Aurantibacter</taxon>
    </lineage>
</organism>
<keyword evidence="1" id="KW-0732">Signal</keyword>
<evidence type="ECO:0008006" key="4">
    <source>
        <dbReference type="Google" id="ProtNLM"/>
    </source>
</evidence>